<proteinExistence type="predicted"/>
<accession>A0A0A8VIA8</accession>
<sequence length="56" mass="6462">MIHFLYFFILLLAWYEDNLICSTLLGRSLDIESMVTSVFATLILWHNTAALCNPIL</sequence>
<organism evidence="1">
    <name type="scientific">Yersinia ruckeri</name>
    <dbReference type="NCBI Taxonomy" id="29486"/>
    <lineage>
        <taxon>Bacteria</taxon>
        <taxon>Pseudomonadati</taxon>
        <taxon>Pseudomonadota</taxon>
        <taxon>Gammaproteobacteria</taxon>
        <taxon>Enterobacterales</taxon>
        <taxon>Yersiniaceae</taxon>
        <taxon>Yersinia</taxon>
    </lineage>
</organism>
<dbReference type="EMBL" id="LN681231">
    <property type="protein sequence ID" value="CEK27331.1"/>
    <property type="molecule type" value="Genomic_DNA"/>
</dbReference>
<evidence type="ECO:0000313" key="1">
    <source>
        <dbReference type="EMBL" id="CEK27331.1"/>
    </source>
</evidence>
<protein>
    <submittedName>
        <fullName evidence="1">Uncharacterized protein</fullName>
    </submittedName>
</protein>
<name>A0A0A8VIA8_YERRU</name>
<reference evidence="1" key="1">
    <citation type="journal article" date="2015" name="Genome Announc.">
        <title>Complete Genome Sequence of Yersinia ruckeri Strain CSF007-82, Etiologic Agent of Red Mouth Disease in Salmonid Fish.</title>
        <authorList>
            <person name="Nelson M.C."/>
            <person name="LaPatra S.E."/>
            <person name="Welch T.J."/>
            <person name="Graf J."/>
        </authorList>
    </citation>
    <scope>NUCLEOTIDE SEQUENCE</scope>
    <source>
        <strain evidence="1">CSF007-82</strain>
    </source>
</reference>
<dbReference type="AlphaFoldDB" id="A0A0A8VIA8"/>
<gene>
    <name evidence="1" type="ORF">CSF007_7875</name>
</gene>